<dbReference type="InterPro" id="IPR050979">
    <property type="entry name" value="LD-transpeptidase"/>
</dbReference>
<evidence type="ECO:0000256" key="6">
    <source>
        <dbReference type="PROSITE-ProRule" id="PRU01373"/>
    </source>
</evidence>
<dbReference type="Pfam" id="PF03734">
    <property type="entry name" value="YkuD"/>
    <property type="match status" value="1"/>
</dbReference>
<protein>
    <recommendedName>
        <fullName evidence="8">L,D-TPase catalytic domain-containing protein</fullName>
    </recommendedName>
</protein>
<dbReference type="Gene3D" id="3.10.20.800">
    <property type="match status" value="1"/>
</dbReference>
<evidence type="ECO:0000256" key="5">
    <source>
        <dbReference type="ARBA" id="ARBA00023316"/>
    </source>
</evidence>
<dbReference type="SUPFAM" id="SSF143985">
    <property type="entry name" value="L,D-transpeptidase pre-catalytic domain-like"/>
    <property type="match status" value="1"/>
</dbReference>
<accession>A0A3E3EE71</accession>
<feature type="active site" description="Nucleophile" evidence="6">
    <location>
        <position position="478"/>
    </location>
</feature>
<dbReference type="EMBL" id="QUSL01000007">
    <property type="protein sequence ID" value="RGD86204.1"/>
    <property type="molecule type" value="Genomic_DNA"/>
</dbReference>
<comment type="pathway">
    <text evidence="1 6">Cell wall biogenesis; peptidoglycan biosynthesis.</text>
</comment>
<dbReference type="PANTHER" id="PTHR30582:SF2">
    <property type="entry name" value="L,D-TRANSPEPTIDASE YCIB-RELATED"/>
    <property type="match status" value="1"/>
</dbReference>
<dbReference type="PROSITE" id="PS52029">
    <property type="entry name" value="LD_TPASE"/>
    <property type="match status" value="1"/>
</dbReference>
<dbReference type="GO" id="GO:0071972">
    <property type="term" value="F:peptidoglycan L,D-transpeptidase activity"/>
    <property type="evidence" value="ECO:0007669"/>
    <property type="project" value="TreeGrafter"/>
</dbReference>
<evidence type="ECO:0000256" key="7">
    <source>
        <dbReference type="SAM" id="Phobius"/>
    </source>
</evidence>
<evidence type="ECO:0000256" key="4">
    <source>
        <dbReference type="ARBA" id="ARBA00022984"/>
    </source>
</evidence>
<dbReference type="GO" id="GO:0005576">
    <property type="term" value="C:extracellular region"/>
    <property type="evidence" value="ECO:0007669"/>
    <property type="project" value="TreeGrafter"/>
</dbReference>
<organism evidence="9 10">
    <name type="scientific">Thomasclavelia ramosa</name>
    <dbReference type="NCBI Taxonomy" id="1547"/>
    <lineage>
        <taxon>Bacteria</taxon>
        <taxon>Bacillati</taxon>
        <taxon>Bacillota</taxon>
        <taxon>Erysipelotrichia</taxon>
        <taxon>Erysipelotrichales</taxon>
        <taxon>Coprobacillaceae</taxon>
        <taxon>Thomasclavelia</taxon>
    </lineage>
</organism>
<feature type="domain" description="L,D-TPase catalytic" evidence="8">
    <location>
        <begin position="378"/>
        <end position="502"/>
    </location>
</feature>
<evidence type="ECO:0000256" key="3">
    <source>
        <dbReference type="ARBA" id="ARBA00022960"/>
    </source>
</evidence>
<keyword evidence="2" id="KW-0808">Transferase</keyword>
<keyword evidence="7" id="KW-0472">Membrane</keyword>
<dbReference type="Proteomes" id="UP000261032">
    <property type="component" value="Unassembled WGS sequence"/>
</dbReference>
<gene>
    <name evidence="9" type="ORF">DXB93_06155</name>
</gene>
<keyword evidence="5 6" id="KW-0961">Cell wall biogenesis/degradation</keyword>
<evidence type="ECO:0000313" key="9">
    <source>
        <dbReference type="EMBL" id="RGD86204.1"/>
    </source>
</evidence>
<comment type="caution">
    <text evidence="9">The sequence shown here is derived from an EMBL/GenBank/DDBJ whole genome shotgun (WGS) entry which is preliminary data.</text>
</comment>
<evidence type="ECO:0000256" key="2">
    <source>
        <dbReference type="ARBA" id="ARBA00022679"/>
    </source>
</evidence>
<keyword evidence="4 6" id="KW-0573">Peptidoglycan synthesis</keyword>
<dbReference type="GO" id="GO:0016740">
    <property type="term" value="F:transferase activity"/>
    <property type="evidence" value="ECO:0007669"/>
    <property type="project" value="UniProtKB-KW"/>
</dbReference>
<dbReference type="UniPathway" id="UPA00219"/>
<dbReference type="InterPro" id="IPR038063">
    <property type="entry name" value="Transpep_catalytic_dom"/>
</dbReference>
<evidence type="ECO:0000313" key="10">
    <source>
        <dbReference type="Proteomes" id="UP000261032"/>
    </source>
</evidence>
<dbReference type="PANTHER" id="PTHR30582">
    <property type="entry name" value="L,D-TRANSPEPTIDASE"/>
    <property type="match status" value="1"/>
</dbReference>
<sequence>MAFIKKIKKLKKSVKITGGVIIGVIVVFAIFSFYYRDKWYPNTSINGIDVSSMTYEESKNVLKNQIESYALEIGAEGNQKLTIAGKDINLSADFEKNLESDYKNHRSQRSIFGIFSGYNHDIDLKISYDQNKLSEIVNGSVLINGNEEYQIVQSTNAHIEYDETTKSGKMVKATIGNELNLEKFSNLITTSISKLTTKIDLTDQDKYAEVYQQPVSDISDKHLEEMLNTYNNYLLNWINWDMGEGKVETMTPDDIKNWLSCNDKGEVVLDKEAMSEWIEEFCLRYKTVGKKRNFTTHNGNVIQISGGDYGWRLDYEKIVKQVEAAITEKTDSKLIEAYLSEQSKKNQKVLTTELEPTYSNKAYQKDYENFENDWDTQNYSEIDLTEQRVYVYRDGQLAYSCICVSGLPTEKNDRITRTGVWYIKEKKPEKVLVGEDYETPVKYWIRIMWTGTGYHALDRSDWANWTPDLYKVKGSHGCLNLQEEDAKKLYELIRMNDPVFIHY</sequence>
<dbReference type="GO" id="GO:0008360">
    <property type="term" value="P:regulation of cell shape"/>
    <property type="evidence" value="ECO:0007669"/>
    <property type="project" value="UniProtKB-UniRule"/>
</dbReference>
<dbReference type="Pfam" id="PF12229">
    <property type="entry name" value="PG_binding_4"/>
    <property type="match status" value="1"/>
</dbReference>
<dbReference type="SUPFAM" id="SSF141523">
    <property type="entry name" value="L,D-transpeptidase catalytic domain-like"/>
    <property type="match status" value="1"/>
</dbReference>
<reference evidence="9 10" key="1">
    <citation type="submission" date="2018-08" db="EMBL/GenBank/DDBJ databases">
        <title>A genome reference for cultivated species of the human gut microbiota.</title>
        <authorList>
            <person name="Zou Y."/>
            <person name="Xue W."/>
            <person name="Luo G."/>
        </authorList>
    </citation>
    <scope>NUCLEOTIDE SEQUENCE [LARGE SCALE GENOMIC DNA]</scope>
    <source>
        <strain evidence="9 10">OM06-4</strain>
    </source>
</reference>
<keyword evidence="7" id="KW-1133">Transmembrane helix</keyword>
<keyword evidence="3 6" id="KW-0133">Cell shape</keyword>
<dbReference type="InterPro" id="IPR022029">
    <property type="entry name" value="YoaR-like_PG-bd"/>
</dbReference>
<name>A0A3E3EE71_9FIRM</name>
<dbReference type="Gene3D" id="2.40.440.10">
    <property type="entry name" value="L,D-transpeptidase catalytic domain-like"/>
    <property type="match status" value="1"/>
</dbReference>
<dbReference type="CDD" id="cd16913">
    <property type="entry name" value="YkuD_like"/>
    <property type="match status" value="1"/>
</dbReference>
<dbReference type="InterPro" id="IPR038054">
    <property type="entry name" value="LD_TPept-like_central_sf"/>
</dbReference>
<feature type="transmembrane region" description="Helical" evidence="7">
    <location>
        <begin position="16"/>
        <end position="35"/>
    </location>
</feature>
<keyword evidence="7" id="KW-0812">Transmembrane</keyword>
<evidence type="ECO:0000256" key="1">
    <source>
        <dbReference type="ARBA" id="ARBA00004752"/>
    </source>
</evidence>
<evidence type="ECO:0000259" key="8">
    <source>
        <dbReference type="PROSITE" id="PS52029"/>
    </source>
</evidence>
<proteinExistence type="predicted"/>
<dbReference type="InterPro" id="IPR005490">
    <property type="entry name" value="LD_TPept_cat_dom"/>
</dbReference>
<dbReference type="GO" id="GO:0071555">
    <property type="term" value="P:cell wall organization"/>
    <property type="evidence" value="ECO:0007669"/>
    <property type="project" value="UniProtKB-UniRule"/>
</dbReference>
<dbReference type="AlphaFoldDB" id="A0A3E3EE71"/>
<dbReference type="GO" id="GO:0018104">
    <property type="term" value="P:peptidoglycan-protein cross-linking"/>
    <property type="evidence" value="ECO:0007669"/>
    <property type="project" value="TreeGrafter"/>
</dbReference>
<feature type="active site" description="Proton donor/acceptor" evidence="6">
    <location>
        <position position="455"/>
    </location>
</feature>
<dbReference type="RefSeq" id="WP_117580989.1">
    <property type="nucleotide sequence ID" value="NZ_QUSL01000007.1"/>
</dbReference>